<dbReference type="PANTHER" id="PTHR19446">
    <property type="entry name" value="REVERSE TRANSCRIPTASES"/>
    <property type="match status" value="1"/>
</dbReference>
<dbReference type="InterPro" id="IPR036691">
    <property type="entry name" value="Endo/exonu/phosph_ase_sf"/>
</dbReference>
<reference evidence="1 2" key="1">
    <citation type="submission" date="2024-09" db="EMBL/GenBank/DDBJ databases">
        <title>Chromosome-scale assembly of Riccia sorocarpa.</title>
        <authorList>
            <person name="Paukszto L."/>
        </authorList>
    </citation>
    <scope>NUCLEOTIDE SEQUENCE [LARGE SCALE GENOMIC DNA]</scope>
    <source>
        <strain evidence="1">LP-2024</strain>
        <tissue evidence="1">Aerial parts of the thallus</tissue>
    </source>
</reference>
<gene>
    <name evidence="1" type="ORF">R1sor_013697</name>
</gene>
<protein>
    <recommendedName>
        <fullName evidence="3">Reverse transcriptase domain-containing protein</fullName>
    </recommendedName>
</protein>
<accession>A0ABD3H7G2</accession>
<name>A0ABD3H7G2_9MARC</name>
<keyword evidence="2" id="KW-1185">Reference proteome</keyword>
<sequence>MFTTEVELTRTLSRIMPRSTEIVDYKENGDGDAVLLCHDSLRIVDRGVSGQGPHFTRQPWYRNRFDQSHLDRFYLSKRGEWVYHIRSVDHQGARTLSDHVPIKLEVILKEVEPNARPRRSYFKMEHKILRKPKVLERAKVVLLEYLRWAKDKRKKWSLALGRIRKLLMEVRDEDKRSEEEGGTLEEMIETARRRIQHDHLEEARKQFEEIITEQRKKAHEEVESCRRRCKITWLKEGEAPSKYFFARMKAKYTHEEMTTLEDSTGRVIEGREEILRTIHKFYEELYTAEPESDEMLADMRHVVGRIDKRLTAEQNLILEAVPSDELITTIVMEMPKEKSPSIDGVMVEILKIGWEFMKEDCFAMVQCFWEKKKACRNIIDNILSLRLEQEWAQVSEHDVIFVKLDVMKAYDRIAHGFLWDTLSTMGMGEDSLDRIRGLVIGGTSKVHVNGCFT</sequence>
<organism evidence="1 2">
    <name type="scientific">Riccia sorocarpa</name>
    <dbReference type="NCBI Taxonomy" id="122646"/>
    <lineage>
        <taxon>Eukaryota</taxon>
        <taxon>Viridiplantae</taxon>
        <taxon>Streptophyta</taxon>
        <taxon>Embryophyta</taxon>
        <taxon>Marchantiophyta</taxon>
        <taxon>Marchantiopsida</taxon>
        <taxon>Marchantiidae</taxon>
        <taxon>Marchantiales</taxon>
        <taxon>Ricciaceae</taxon>
        <taxon>Riccia</taxon>
    </lineage>
</organism>
<comment type="caution">
    <text evidence="1">The sequence shown here is derived from an EMBL/GenBank/DDBJ whole genome shotgun (WGS) entry which is preliminary data.</text>
</comment>
<dbReference type="AlphaFoldDB" id="A0ABD3H7G2"/>
<dbReference type="Proteomes" id="UP001633002">
    <property type="component" value="Unassembled WGS sequence"/>
</dbReference>
<evidence type="ECO:0000313" key="2">
    <source>
        <dbReference type="Proteomes" id="UP001633002"/>
    </source>
</evidence>
<evidence type="ECO:0000313" key="1">
    <source>
        <dbReference type="EMBL" id="KAL3687388.1"/>
    </source>
</evidence>
<dbReference type="SUPFAM" id="SSF56219">
    <property type="entry name" value="DNase I-like"/>
    <property type="match status" value="1"/>
</dbReference>
<dbReference type="EMBL" id="JBJQOH010000004">
    <property type="protein sequence ID" value="KAL3687388.1"/>
    <property type="molecule type" value="Genomic_DNA"/>
</dbReference>
<evidence type="ECO:0008006" key="3">
    <source>
        <dbReference type="Google" id="ProtNLM"/>
    </source>
</evidence>
<proteinExistence type="predicted"/>